<protein>
    <submittedName>
        <fullName evidence="2">Flavodoxin</fullName>
    </submittedName>
</protein>
<reference evidence="2 3" key="1">
    <citation type="submission" date="2013-11" db="EMBL/GenBank/DDBJ databases">
        <title>Genomic analysis of Pelistega sp. HM-7.</title>
        <authorList>
            <person name="Kumbhare S.V."/>
            <person name="Shetty S.A."/>
            <person name="Sharma O."/>
            <person name="Dhotre D.P."/>
        </authorList>
    </citation>
    <scope>NUCLEOTIDE SEQUENCE [LARGE SCALE GENOMIC DNA]</scope>
    <source>
        <strain evidence="2 3">HM-7</strain>
    </source>
</reference>
<dbReference type="GO" id="GO:0016491">
    <property type="term" value="F:oxidoreductase activity"/>
    <property type="evidence" value="ECO:0007669"/>
    <property type="project" value="InterPro"/>
</dbReference>
<feature type="domain" description="NADPH-dependent FMN reductase-like" evidence="1">
    <location>
        <begin position="50"/>
        <end position="117"/>
    </location>
</feature>
<dbReference type="Gene3D" id="3.40.50.360">
    <property type="match status" value="1"/>
</dbReference>
<dbReference type="Pfam" id="PF03358">
    <property type="entry name" value="FMN_red"/>
    <property type="match status" value="1"/>
</dbReference>
<dbReference type="Proteomes" id="UP000018766">
    <property type="component" value="Unassembled WGS sequence"/>
</dbReference>
<evidence type="ECO:0000313" key="3">
    <source>
        <dbReference type="Proteomes" id="UP000018766"/>
    </source>
</evidence>
<dbReference type="SUPFAM" id="SSF52218">
    <property type="entry name" value="Flavoproteins"/>
    <property type="match status" value="1"/>
</dbReference>
<dbReference type="InterPro" id="IPR029039">
    <property type="entry name" value="Flavoprotein-like_sf"/>
</dbReference>
<name>V8G3G5_9BURK</name>
<gene>
    <name evidence="2" type="ORF">V757_06980</name>
</gene>
<dbReference type="PATRIC" id="fig|1414851.3.peg.1433"/>
<dbReference type="EMBL" id="AYSV01000086">
    <property type="protein sequence ID" value="ETD70960.1"/>
    <property type="molecule type" value="Genomic_DNA"/>
</dbReference>
<sequence>MNTLMIIWHSRTLASKQAANCAYQGALHVQRELQQNHSILFIPAENVQAQQLLQANAYLFCAPENLGSLSGIMKEFFDRHYYTALGKIEGRPYSAIISAGTDGQGALTQLKRICTGWRLNEQIPSQIFSFRAETEKDILTLKTLTEQQQQIAWEMGATLYALISD</sequence>
<organism evidence="2 3">
    <name type="scientific">Pelistega indica</name>
    <dbReference type="NCBI Taxonomy" id="1414851"/>
    <lineage>
        <taxon>Bacteria</taxon>
        <taxon>Pseudomonadati</taxon>
        <taxon>Pseudomonadota</taxon>
        <taxon>Betaproteobacteria</taxon>
        <taxon>Burkholderiales</taxon>
        <taxon>Alcaligenaceae</taxon>
        <taxon>Pelistega</taxon>
    </lineage>
</organism>
<accession>V8G3G5</accession>
<evidence type="ECO:0000313" key="2">
    <source>
        <dbReference type="EMBL" id="ETD70960.1"/>
    </source>
</evidence>
<dbReference type="AlphaFoldDB" id="V8G3G5"/>
<evidence type="ECO:0000259" key="1">
    <source>
        <dbReference type="Pfam" id="PF03358"/>
    </source>
</evidence>
<comment type="caution">
    <text evidence="2">The sequence shown here is derived from an EMBL/GenBank/DDBJ whole genome shotgun (WGS) entry which is preliminary data.</text>
</comment>
<dbReference type="RefSeq" id="WP_023951131.1">
    <property type="nucleotide sequence ID" value="NZ_AYSV01000086.1"/>
</dbReference>
<keyword evidence="3" id="KW-1185">Reference proteome</keyword>
<dbReference type="InterPro" id="IPR005025">
    <property type="entry name" value="FMN_Rdtase-like_dom"/>
</dbReference>
<proteinExistence type="predicted"/>